<organism evidence="1 2">
    <name type="scientific">Dentipellis fragilis</name>
    <dbReference type="NCBI Taxonomy" id="205917"/>
    <lineage>
        <taxon>Eukaryota</taxon>
        <taxon>Fungi</taxon>
        <taxon>Dikarya</taxon>
        <taxon>Basidiomycota</taxon>
        <taxon>Agaricomycotina</taxon>
        <taxon>Agaricomycetes</taxon>
        <taxon>Russulales</taxon>
        <taxon>Hericiaceae</taxon>
        <taxon>Dentipellis</taxon>
    </lineage>
</organism>
<dbReference type="Proteomes" id="UP000298327">
    <property type="component" value="Unassembled WGS sequence"/>
</dbReference>
<reference evidence="1 2" key="1">
    <citation type="submission" date="2019-02" db="EMBL/GenBank/DDBJ databases">
        <title>Genome sequencing of the rare red list fungi Dentipellis fragilis.</title>
        <authorList>
            <person name="Buettner E."/>
            <person name="Kellner H."/>
        </authorList>
    </citation>
    <scope>NUCLEOTIDE SEQUENCE [LARGE SCALE GENOMIC DNA]</scope>
    <source>
        <strain evidence="1 2">DSM 105465</strain>
    </source>
</reference>
<gene>
    <name evidence="1" type="ORF">EVG20_g10818</name>
</gene>
<accession>A0A4Y9XNY3</accession>
<dbReference type="EMBL" id="SEOQ01001428">
    <property type="protein sequence ID" value="TFY51830.1"/>
    <property type="molecule type" value="Genomic_DNA"/>
</dbReference>
<dbReference type="AlphaFoldDB" id="A0A4Y9XNY3"/>
<keyword evidence="2" id="KW-1185">Reference proteome</keyword>
<comment type="caution">
    <text evidence="1">The sequence shown here is derived from an EMBL/GenBank/DDBJ whole genome shotgun (WGS) entry which is preliminary data.</text>
</comment>
<evidence type="ECO:0000313" key="1">
    <source>
        <dbReference type="EMBL" id="TFY51830.1"/>
    </source>
</evidence>
<protein>
    <submittedName>
        <fullName evidence="1">Uncharacterized protein</fullName>
    </submittedName>
</protein>
<name>A0A4Y9XNY3_9AGAM</name>
<proteinExistence type="predicted"/>
<sequence length="176" mass="18604">MFLSQFESASIILHSMLTETSSFASGKSAARHLSSAARPPSAPESSLATLVTVPPPVSAVSAVVLSHKYGMLWDDATRRVHTPRRRALSAPTDSASICPTSTTATMNKMARKTRGSRCSPFPPAYRLLPPSLSPPHLRTTISISPALSAPPSGSNGTLRIRLGVSTLRNRTSLVAS</sequence>
<evidence type="ECO:0000313" key="2">
    <source>
        <dbReference type="Proteomes" id="UP000298327"/>
    </source>
</evidence>